<dbReference type="AlphaFoldDB" id="A0A9N9JTZ6"/>
<dbReference type="Proteomes" id="UP000789405">
    <property type="component" value="Unassembled WGS sequence"/>
</dbReference>
<dbReference type="Pfam" id="PF00855">
    <property type="entry name" value="PWWP"/>
    <property type="match status" value="1"/>
</dbReference>
<dbReference type="SUPFAM" id="SSF63748">
    <property type="entry name" value="Tudor/PWWP/MBT"/>
    <property type="match status" value="1"/>
</dbReference>
<gene>
    <name evidence="2" type="ORF">DERYTH_LOCUS22395</name>
</gene>
<accession>A0A9N9JTZ6</accession>
<sequence>MLLTDVVWVSTETFGWWPAEIISQNKSEKPLRVQLFGDIPTKMVELDNTSGTFILPFRCDKSSEFLENGRNSDMKKIFKTAVSEAEEKETEENDGLPSEDYAFHKIVDSVDSTKPSKRRKITPEK</sequence>
<dbReference type="CDD" id="cd05162">
    <property type="entry name" value="PWWP"/>
    <property type="match status" value="1"/>
</dbReference>
<dbReference type="PROSITE" id="PS50812">
    <property type="entry name" value="PWWP"/>
    <property type="match status" value="1"/>
</dbReference>
<evidence type="ECO:0000313" key="2">
    <source>
        <dbReference type="EMBL" id="CAG8796025.1"/>
    </source>
</evidence>
<keyword evidence="3" id="KW-1185">Reference proteome</keyword>
<dbReference type="OrthoDB" id="2505887at2759"/>
<comment type="caution">
    <text evidence="2">The sequence shown here is derived from an EMBL/GenBank/DDBJ whole genome shotgun (WGS) entry which is preliminary data.</text>
</comment>
<reference evidence="2" key="1">
    <citation type="submission" date="2021-06" db="EMBL/GenBank/DDBJ databases">
        <authorList>
            <person name="Kallberg Y."/>
            <person name="Tangrot J."/>
            <person name="Rosling A."/>
        </authorList>
    </citation>
    <scope>NUCLEOTIDE SEQUENCE</scope>
    <source>
        <strain evidence="2">MA453B</strain>
    </source>
</reference>
<feature type="non-terminal residue" evidence="2">
    <location>
        <position position="1"/>
    </location>
</feature>
<feature type="domain" description="PWWP" evidence="1">
    <location>
        <begin position="3"/>
        <end position="38"/>
    </location>
</feature>
<dbReference type="EMBL" id="CAJVPY010030989">
    <property type="protein sequence ID" value="CAG8796025.1"/>
    <property type="molecule type" value="Genomic_DNA"/>
</dbReference>
<dbReference type="InterPro" id="IPR000313">
    <property type="entry name" value="PWWP_dom"/>
</dbReference>
<evidence type="ECO:0000259" key="1">
    <source>
        <dbReference type="PROSITE" id="PS50812"/>
    </source>
</evidence>
<evidence type="ECO:0000313" key="3">
    <source>
        <dbReference type="Proteomes" id="UP000789405"/>
    </source>
</evidence>
<dbReference type="Gene3D" id="2.30.30.140">
    <property type="match status" value="1"/>
</dbReference>
<protein>
    <submittedName>
        <fullName evidence="2">25844_t:CDS:1</fullName>
    </submittedName>
</protein>
<name>A0A9N9JTZ6_9GLOM</name>
<proteinExistence type="predicted"/>
<organism evidence="2 3">
    <name type="scientific">Dentiscutata erythropus</name>
    <dbReference type="NCBI Taxonomy" id="1348616"/>
    <lineage>
        <taxon>Eukaryota</taxon>
        <taxon>Fungi</taxon>
        <taxon>Fungi incertae sedis</taxon>
        <taxon>Mucoromycota</taxon>
        <taxon>Glomeromycotina</taxon>
        <taxon>Glomeromycetes</taxon>
        <taxon>Diversisporales</taxon>
        <taxon>Gigasporaceae</taxon>
        <taxon>Dentiscutata</taxon>
    </lineage>
</organism>